<reference evidence="1" key="4">
    <citation type="submission" date="2019-03" db="UniProtKB">
        <authorList>
            <consortium name="EnsemblPlants"/>
        </authorList>
    </citation>
    <scope>IDENTIFICATION</scope>
</reference>
<reference evidence="2" key="2">
    <citation type="journal article" date="2017" name="Nat. Plants">
        <title>The Aegilops tauschii genome reveals multiple impacts of transposons.</title>
        <authorList>
            <person name="Zhao G."/>
            <person name="Zou C."/>
            <person name="Li K."/>
            <person name="Wang K."/>
            <person name="Li T."/>
            <person name="Gao L."/>
            <person name="Zhang X."/>
            <person name="Wang H."/>
            <person name="Yang Z."/>
            <person name="Liu X."/>
            <person name="Jiang W."/>
            <person name="Mao L."/>
            <person name="Kong X."/>
            <person name="Jiao Y."/>
            <person name="Jia J."/>
        </authorList>
    </citation>
    <scope>NUCLEOTIDE SEQUENCE [LARGE SCALE GENOMIC DNA]</scope>
    <source>
        <strain evidence="2">cv. AL8/78</strain>
    </source>
</reference>
<organism evidence="1 2">
    <name type="scientific">Aegilops tauschii subsp. strangulata</name>
    <name type="common">Goatgrass</name>
    <dbReference type="NCBI Taxonomy" id="200361"/>
    <lineage>
        <taxon>Eukaryota</taxon>
        <taxon>Viridiplantae</taxon>
        <taxon>Streptophyta</taxon>
        <taxon>Embryophyta</taxon>
        <taxon>Tracheophyta</taxon>
        <taxon>Spermatophyta</taxon>
        <taxon>Magnoliopsida</taxon>
        <taxon>Liliopsida</taxon>
        <taxon>Poales</taxon>
        <taxon>Poaceae</taxon>
        <taxon>BOP clade</taxon>
        <taxon>Pooideae</taxon>
        <taxon>Triticodae</taxon>
        <taxon>Triticeae</taxon>
        <taxon>Triticinae</taxon>
        <taxon>Aegilops</taxon>
    </lineage>
</organism>
<evidence type="ECO:0000313" key="2">
    <source>
        <dbReference type="Proteomes" id="UP000015105"/>
    </source>
</evidence>
<dbReference type="AlphaFoldDB" id="A0A453K6Q1"/>
<dbReference type="EnsemblPlants" id="AET5Gv20319600.20">
    <property type="protein sequence ID" value="AET5Gv20319600.20"/>
    <property type="gene ID" value="AET5Gv20319600"/>
</dbReference>
<evidence type="ECO:0000313" key="1">
    <source>
        <dbReference type="EnsemblPlants" id="AET5Gv20319600.22"/>
    </source>
</evidence>
<dbReference type="Proteomes" id="UP000015105">
    <property type="component" value="Chromosome 5D"/>
</dbReference>
<dbReference type="Gramene" id="AET5Gv20319600.22">
    <property type="protein sequence ID" value="AET5Gv20319600.22"/>
    <property type="gene ID" value="AET5Gv20319600"/>
</dbReference>
<dbReference type="Gramene" id="AET5Gv20319600.20">
    <property type="protein sequence ID" value="AET5Gv20319600.20"/>
    <property type="gene ID" value="AET5Gv20319600"/>
</dbReference>
<proteinExistence type="predicted"/>
<protein>
    <submittedName>
        <fullName evidence="1">Uncharacterized protein</fullName>
    </submittedName>
</protein>
<sequence>MDLLYEGPIKTYLRWRRAAVGACGAAVWRRQYRRLKVIAALSPLVSRGNIWRRRTDDQRSAAVLPWKQRF</sequence>
<keyword evidence="2" id="KW-1185">Reference proteome</keyword>
<reference evidence="2" key="1">
    <citation type="journal article" date="2014" name="Science">
        <title>Ancient hybridizations among the ancestral genomes of bread wheat.</title>
        <authorList>
            <consortium name="International Wheat Genome Sequencing Consortium,"/>
            <person name="Marcussen T."/>
            <person name="Sandve S.R."/>
            <person name="Heier L."/>
            <person name="Spannagl M."/>
            <person name="Pfeifer M."/>
            <person name="Jakobsen K.S."/>
            <person name="Wulff B.B."/>
            <person name="Steuernagel B."/>
            <person name="Mayer K.F."/>
            <person name="Olsen O.A."/>
        </authorList>
    </citation>
    <scope>NUCLEOTIDE SEQUENCE [LARGE SCALE GENOMIC DNA]</scope>
    <source>
        <strain evidence="2">cv. AL8/78</strain>
    </source>
</reference>
<dbReference type="EnsemblPlants" id="AET5Gv20319600.22">
    <property type="protein sequence ID" value="AET5Gv20319600.22"/>
    <property type="gene ID" value="AET5Gv20319600"/>
</dbReference>
<name>A0A453K6Q1_AEGTS</name>
<accession>A0A453K6Q1</accession>
<reference evidence="1" key="5">
    <citation type="journal article" date="2021" name="G3 (Bethesda)">
        <title>Aegilops tauschii genome assembly Aet v5.0 features greater sequence contiguity and improved annotation.</title>
        <authorList>
            <person name="Wang L."/>
            <person name="Zhu T."/>
            <person name="Rodriguez J.C."/>
            <person name="Deal K.R."/>
            <person name="Dubcovsky J."/>
            <person name="McGuire P.E."/>
            <person name="Lux T."/>
            <person name="Spannagl M."/>
            <person name="Mayer K.F.X."/>
            <person name="Baldrich P."/>
            <person name="Meyers B.C."/>
            <person name="Huo N."/>
            <person name="Gu Y.Q."/>
            <person name="Zhou H."/>
            <person name="Devos K.M."/>
            <person name="Bennetzen J.L."/>
            <person name="Unver T."/>
            <person name="Budak H."/>
            <person name="Gulick P.J."/>
            <person name="Galiba G."/>
            <person name="Kalapos B."/>
            <person name="Nelson D.R."/>
            <person name="Li P."/>
            <person name="You F.M."/>
            <person name="Luo M.C."/>
            <person name="Dvorak J."/>
        </authorList>
    </citation>
    <scope>NUCLEOTIDE SEQUENCE [LARGE SCALE GENOMIC DNA]</scope>
    <source>
        <strain evidence="1">cv. AL8/78</strain>
    </source>
</reference>
<reference evidence="1" key="3">
    <citation type="journal article" date="2017" name="Nature">
        <title>Genome sequence of the progenitor of the wheat D genome Aegilops tauschii.</title>
        <authorList>
            <person name="Luo M.C."/>
            <person name="Gu Y.Q."/>
            <person name="Puiu D."/>
            <person name="Wang H."/>
            <person name="Twardziok S.O."/>
            <person name="Deal K.R."/>
            <person name="Huo N."/>
            <person name="Zhu T."/>
            <person name="Wang L."/>
            <person name="Wang Y."/>
            <person name="McGuire P.E."/>
            <person name="Liu S."/>
            <person name="Long H."/>
            <person name="Ramasamy R.K."/>
            <person name="Rodriguez J.C."/>
            <person name="Van S.L."/>
            <person name="Yuan L."/>
            <person name="Wang Z."/>
            <person name="Xia Z."/>
            <person name="Xiao L."/>
            <person name="Anderson O.D."/>
            <person name="Ouyang S."/>
            <person name="Liang Y."/>
            <person name="Zimin A.V."/>
            <person name="Pertea G."/>
            <person name="Qi P."/>
            <person name="Bennetzen J.L."/>
            <person name="Dai X."/>
            <person name="Dawson M.W."/>
            <person name="Muller H.G."/>
            <person name="Kugler K."/>
            <person name="Rivarola-Duarte L."/>
            <person name="Spannagl M."/>
            <person name="Mayer K.F.X."/>
            <person name="Lu F.H."/>
            <person name="Bevan M.W."/>
            <person name="Leroy P."/>
            <person name="Li P."/>
            <person name="You F.M."/>
            <person name="Sun Q."/>
            <person name="Liu Z."/>
            <person name="Lyons E."/>
            <person name="Wicker T."/>
            <person name="Salzberg S.L."/>
            <person name="Devos K.M."/>
            <person name="Dvorak J."/>
        </authorList>
    </citation>
    <scope>NUCLEOTIDE SEQUENCE [LARGE SCALE GENOMIC DNA]</scope>
    <source>
        <strain evidence="1">cv. AL8/78</strain>
    </source>
</reference>